<organism evidence="1 2">
    <name type="scientific">Chaetomidium leptoderma</name>
    <dbReference type="NCBI Taxonomy" id="669021"/>
    <lineage>
        <taxon>Eukaryota</taxon>
        <taxon>Fungi</taxon>
        <taxon>Dikarya</taxon>
        <taxon>Ascomycota</taxon>
        <taxon>Pezizomycotina</taxon>
        <taxon>Sordariomycetes</taxon>
        <taxon>Sordariomycetidae</taxon>
        <taxon>Sordariales</taxon>
        <taxon>Chaetomiaceae</taxon>
        <taxon>Chaetomidium</taxon>
    </lineage>
</organism>
<dbReference type="EMBL" id="MU856862">
    <property type="protein sequence ID" value="KAK4156741.1"/>
    <property type="molecule type" value="Genomic_DNA"/>
</dbReference>
<dbReference type="AlphaFoldDB" id="A0AAN7A1E4"/>
<evidence type="ECO:0000313" key="2">
    <source>
        <dbReference type="Proteomes" id="UP001302745"/>
    </source>
</evidence>
<reference evidence="1" key="1">
    <citation type="journal article" date="2023" name="Mol. Phylogenet. Evol.">
        <title>Genome-scale phylogeny and comparative genomics of the fungal order Sordariales.</title>
        <authorList>
            <person name="Hensen N."/>
            <person name="Bonometti L."/>
            <person name="Westerberg I."/>
            <person name="Brannstrom I.O."/>
            <person name="Guillou S."/>
            <person name="Cros-Aarteil S."/>
            <person name="Calhoun S."/>
            <person name="Haridas S."/>
            <person name="Kuo A."/>
            <person name="Mondo S."/>
            <person name="Pangilinan J."/>
            <person name="Riley R."/>
            <person name="LaButti K."/>
            <person name="Andreopoulos B."/>
            <person name="Lipzen A."/>
            <person name="Chen C."/>
            <person name="Yan M."/>
            <person name="Daum C."/>
            <person name="Ng V."/>
            <person name="Clum A."/>
            <person name="Steindorff A."/>
            <person name="Ohm R.A."/>
            <person name="Martin F."/>
            <person name="Silar P."/>
            <person name="Natvig D.O."/>
            <person name="Lalanne C."/>
            <person name="Gautier V."/>
            <person name="Ament-Velasquez S.L."/>
            <person name="Kruys A."/>
            <person name="Hutchinson M.I."/>
            <person name="Powell A.J."/>
            <person name="Barry K."/>
            <person name="Miller A.N."/>
            <person name="Grigoriev I.V."/>
            <person name="Debuchy R."/>
            <person name="Gladieux P."/>
            <person name="Hiltunen Thoren M."/>
            <person name="Johannesson H."/>
        </authorList>
    </citation>
    <scope>NUCLEOTIDE SEQUENCE</scope>
    <source>
        <strain evidence="1">CBS 538.74</strain>
    </source>
</reference>
<proteinExistence type="predicted"/>
<protein>
    <submittedName>
        <fullName evidence="1">Uncharacterized protein</fullName>
    </submittedName>
</protein>
<accession>A0AAN7A1E4</accession>
<dbReference type="PANTHER" id="PTHR38696">
    <property type="entry name" value="MEDIATOR OF RNA POLYMERASE II TRANSCRIPTION SUBUNIT 13"/>
    <property type="match status" value="1"/>
</dbReference>
<keyword evidence="2" id="KW-1185">Reference proteome</keyword>
<evidence type="ECO:0000313" key="1">
    <source>
        <dbReference type="EMBL" id="KAK4156741.1"/>
    </source>
</evidence>
<gene>
    <name evidence="1" type="ORF">C8A00DRAFT_30407</name>
</gene>
<name>A0AAN7A1E4_9PEZI</name>
<dbReference type="Proteomes" id="UP001302745">
    <property type="component" value="Unassembled WGS sequence"/>
</dbReference>
<reference evidence="1" key="2">
    <citation type="submission" date="2023-05" db="EMBL/GenBank/DDBJ databases">
        <authorList>
            <consortium name="Lawrence Berkeley National Laboratory"/>
            <person name="Steindorff A."/>
            <person name="Hensen N."/>
            <person name="Bonometti L."/>
            <person name="Westerberg I."/>
            <person name="Brannstrom I.O."/>
            <person name="Guillou S."/>
            <person name="Cros-Aarteil S."/>
            <person name="Calhoun S."/>
            <person name="Haridas S."/>
            <person name="Kuo A."/>
            <person name="Mondo S."/>
            <person name="Pangilinan J."/>
            <person name="Riley R."/>
            <person name="Labutti K."/>
            <person name="Andreopoulos B."/>
            <person name="Lipzen A."/>
            <person name="Chen C."/>
            <person name="Yanf M."/>
            <person name="Daum C."/>
            <person name="Ng V."/>
            <person name="Clum A."/>
            <person name="Ohm R."/>
            <person name="Martin F."/>
            <person name="Silar P."/>
            <person name="Natvig D."/>
            <person name="Lalanne C."/>
            <person name="Gautier V."/>
            <person name="Ament-Velasquez S.L."/>
            <person name="Kruys A."/>
            <person name="Hutchinson M.I."/>
            <person name="Powell A.J."/>
            <person name="Barry K."/>
            <person name="Miller A.N."/>
            <person name="Grigoriev I.V."/>
            <person name="Debuchy R."/>
            <person name="Gladieux P."/>
            <person name="Thoren M.H."/>
            <person name="Johannesson H."/>
        </authorList>
    </citation>
    <scope>NUCLEOTIDE SEQUENCE</scope>
    <source>
        <strain evidence="1">CBS 538.74</strain>
    </source>
</reference>
<sequence>MSSTTSSPTSPSPSAPLRTYATVSLHKSDTIRLLNFPPDTTSALEPVILACWPPGLDSQSKFHQSYEYKLKGTPFGYYRSQQHVGGIRLLRSVLVFLYERNWELVTSALCGRRYTAKDTLIFRQARAAESPLPPVEWLVLAPMSTDKLRVVYDADGVRLSGGDAERNHDHLGVLITAIKKTLEGLDYFDKGEWSHDSFEFELKGRPWRSRGEASVKMRILLMQLLDTIEGYGWRLYTTVLQRTSTDEDRILDTWYFVRERGDVTKVDVDVAVKGLES</sequence>
<dbReference type="PANTHER" id="PTHR38696:SF1">
    <property type="entry name" value="MEDIATOR OF RNA POLYMERASE II TRANSCRIPTION SUBUNIT 13"/>
    <property type="match status" value="1"/>
</dbReference>
<comment type="caution">
    <text evidence="1">The sequence shown here is derived from an EMBL/GenBank/DDBJ whole genome shotgun (WGS) entry which is preliminary data.</text>
</comment>